<dbReference type="AlphaFoldDB" id="A0A5S5DNW9"/>
<dbReference type="SUPFAM" id="SSF55729">
    <property type="entry name" value="Acyl-CoA N-acyltransferases (Nat)"/>
    <property type="match status" value="1"/>
</dbReference>
<dbReference type="RefSeq" id="WP_148907277.1">
    <property type="nucleotide sequence ID" value="NZ_VNHX01000002.1"/>
</dbReference>
<evidence type="ECO:0000313" key="3">
    <source>
        <dbReference type="Proteomes" id="UP000325105"/>
    </source>
</evidence>
<dbReference type="Pfam" id="PF00583">
    <property type="entry name" value="Acetyltransf_1"/>
    <property type="match status" value="1"/>
</dbReference>
<dbReference type="GO" id="GO:0016747">
    <property type="term" value="F:acyltransferase activity, transferring groups other than amino-acyl groups"/>
    <property type="evidence" value="ECO:0007669"/>
    <property type="project" value="InterPro"/>
</dbReference>
<evidence type="ECO:0000313" key="2">
    <source>
        <dbReference type="EMBL" id="TYP97607.1"/>
    </source>
</evidence>
<dbReference type="InterPro" id="IPR000182">
    <property type="entry name" value="GNAT_dom"/>
</dbReference>
<dbReference type="Gene3D" id="3.40.630.30">
    <property type="match status" value="1"/>
</dbReference>
<dbReference type="InterPro" id="IPR016181">
    <property type="entry name" value="Acyl_CoA_acyltransferase"/>
</dbReference>
<name>A0A5S5DNW9_9SPHI</name>
<dbReference type="PROSITE" id="PS51186">
    <property type="entry name" value="GNAT"/>
    <property type="match status" value="1"/>
</dbReference>
<evidence type="ECO:0000259" key="1">
    <source>
        <dbReference type="PROSITE" id="PS51186"/>
    </source>
</evidence>
<dbReference type="CDD" id="cd04301">
    <property type="entry name" value="NAT_SF"/>
    <property type="match status" value="1"/>
</dbReference>
<dbReference type="EMBL" id="VNHX01000002">
    <property type="protein sequence ID" value="TYP97607.1"/>
    <property type="molecule type" value="Genomic_DNA"/>
</dbReference>
<keyword evidence="2" id="KW-0808">Transferase</keyword>
<dbReference type="PANTHER" id="PTHR43072:SF60">
    <property type="entry name" value="L-2,4-DIAMINOBUTYRIC ACID ACETYLTRANSFERASE"/>
    <property type="match status" value="1"/>
</dbReference>
<organism evidence="2 3">
    <name type="scientific">Sphingobacterium allocomposti</name>
    <dbReference type="NCBI Taxonomy" id="415956"/>
    <lineage>
        <taxon>Bacteria</taxon>
        <taxon>Pseudomonadati</taxon>
        <taxon>Bacteroidota</taxon>
        <taxon>Sphingobacteriia</taxon>
        <taxon>Sphingobacteriales</taxon>
        <taxon>Sphingobacteriaceae</taxon>
        <taxon>Sphingobacterium</taxon>
    </lineage>
</organism>
<reference evidence="2 3" key="1">
    <citation type="submission" date="2019-07" db="EMBL/GenBank/DDBJ databases">
        <title>Genomic Encyclopedia of Archaeal and Bacterial Type Strains, Phase II (KMG-II): from individual species to whole genera.</title>
        <authorList>
            <person name="Goeker M."/>
        </authorList>
    </citation>
    <scope>NUCLEOTIDE SEQUENCE [LARGE SCALE GENOMIC DNA]</scope>
    <source>
        <strain evidence="2 3">DSM 18850</strain>
    </source>
</reference>
<proteinExistence type="predicted"/>
<dbReference type="Proteomes" id="UP000325105">
    <property type="component" value="Unassembled WGS sequence"/>
</dbReference>
<dbReference type="OrthoDB" id="5319888at2"/>
<accession>A0A5S5DNW9</accession>
<comment type="caution">
    <text evidence="2">The sequence shown here is derived from an EMBL/GenBank/DDBJ whole genome shotgun (WGS) entry which is preliminary data.</text>
</comment>
<sequence length="187" mass="21152">MIRIRKATPADATEIAPIMLSAMEDIIYYFIGKNDKKEALDFLTRHIRRPSNQYSYEYIFVAEADGQLVGQICLYPGADLQRLRHPVLLDLASTYDRTLKLPAETQSGEVYIDTIAVSPGYQGRGIGKMLLLYAVDLFVKRNQQVLGLLVNLDNPLAKKLYLNIGFTIVNRVHIFGAEMEHLQYSIG</sequence>
<keyword evidence="3" id="KW-1185">Reference proteome</keyword>
<protein>
    <submittedName>
        <fullName evidence="2">Acetyltransferase (GNAT) family protein</fullName>
    </submittedName>
</protein>
<feature type="domain" description="N-acetyltransferase" evidence="1">
    <location>
        <begin position="2"/>
        <end position="184"/>
    </location>
</feature>
<gene>
    <name evidence="2" type="ORF">BC792_10227</name>
</gene>
<dbReference type="PANTHER" id="PTHR43072">
    <property type="entry name" value="N-ACETYLTRANSFERASE"/>
    <property type="match status" value="1"/>
</dbReference>